<keyword evidence="7 10" id="KW-0472">Membrane</keyword>
<dbReference type="Proteomes" id="UP000271125">
    <property type="component" value="Unassembled WGS sequence"/>
</dbReference>
<evidence type="ECO:0000256" key="1">
    <source>
        <dbReference type="ARBA" id="ARBA00022475"/>
    </source>
</evidence>
<evidence type="ECO:0000256" key="8">
    <source>
        <dbReference type="ARBA" id="ARBA00023209"/>
    </source>
</evidence>
<dbReference type="AlphaFoldDB" id="A0A660SMS4"/>
<dbReference type="HAMAP" id="MF_01043">
    <property type="entry name" value="PlsY"/>
    <property type="match status" value="1"/>
</dbReference>
<reference evidence="11 12" key="1">
    <citation type="submission" date="2018-06" db="EMBL/GenBank/DDBJ databases">
        <title>Extensive metabolic versatility and redundancy in microbially diverse, dynamic hydrothermal sediments.</title>
        <authorList>
            <person name="Dombrowski N."/>
            <person name="Teske A."/>
            <person name="Baker B.J."/>
        </authorList>
    </citation>
    <scope>NUCLEOTIDE SEQUENCE [LARGE SCALE GENOMIC DNA]</scope>
    <source>
        <strain evidence="11">B10_G13</strain>
    </source>
</reference>
<protein>
    <recommendedName>
        <fullName evidence="10">Glycerol-3-phosphate acyltransferase</fullName>
    </recommendedName>
    <alternativeName>
        <fullName evidence="10">Acyl-PO4 G3P acyltransferase</fullName>
    </alternativeName>
    <alternativeName>
        <fullName evidence="10">Acyl-phosphate--glycerol-3-phosphate acyltransferase</fullName>
    </alternativeName>
    <alternativeName>
        <fullName evidence="10">G3P acyltransferase</fullName>
        <shortName evidence="10">GPAT</shortName>
        <ecNumber evidence="10">2.3.1.275</ecNumber>
    </alternativeName>
    <alternativeName>
        <fullName evidence="10">Lysophosphatidic acid synthase</fullName>
        <shortName evidence="10">LPA synthase</shortName>
    </alternativeName>
</protein>
<feature type="transmembrane region" description="Helical" evidence="10">
    <location>
        <begin position="6"/>
        <end position="26"/>
    </location>
</feature>
<evidence type="ECO:0000256" key="3">
    <source>
        <dbReference type="ARBA" id="ARBA00022679"/>
    </source>
</evidence>
<evidence type="ECO:0000256" key="6">
    <source>
        <dbReference type="ARBA" id="ARBA00023098"/>
    </source>
</evidence>
<sequence>MNIYILFSLMVASYFVGGVPSGYLYVKFIFKKNIRDFGSGNIGSTNVMRVFGKKAGITTFVFDFLKGFIVTLIARIYLEPNIAVFIGVMAIIGHIFPVYLKFKGGKGVATSAGVFLALCPAISFIAILIWYVISKTTKYVSLGSIIAVVSFPILMIISKYAIPETSIFYEYNFCILLVVIVSVLLVIFTHRTNISRLLKGEESKTGGK</sequence>
<dbReference type="SMART" id="SM01207">
    <property type="entry name" value="G3P_acyltransf"/>
    <property type="match status" value="1"/>
</dbReference>
<dbReference type="Pfam" id="PF02660">
    <property type="entry name" value="G3P_acyltransf"/>
    <property type="match status" value="1"/>
</dbReference>
<comment type="similarity">
    <text evidence="10">Belongs to the PlsY family.</text>
</comment>
<dbReference type="UniPathway" id="UPA00085"/>
<comment type="catalytic activity">
    <reaction evidence="10">
        <text>an acyl phosphate + sn-glycerol 3-phosphate = a 1-acyl-sn-glycero-3-phosphate + phosphate</text>
        <dbReference type="Rhea" id="RHEA:34075"/>
        <dbReference type="ChEBI" id="CHEBI:43474"/>
        <dbReference type="ChEBI" id="CHEBI:57597"/>
        <dbReference type="ChEBI" id="CHEBI:57970"/>
        <dbReference type="ChEBI" id="CHEBI:59918"/>
        <dbReference type="EC" id="2.3.1.275"/>
    </reaction>
</comment>
<dbReference type="InterPro" id="IPR003811">
    <property type="entry name" value="G3P_acylTferase_PlsY"/>
</dbReference>
<dbReference type="GO" id="GO:0005886">
    <property type="term" value="C:plasma membrane"/>
    <property type="evidence" value="ECO:0007669"/>
    <property type="project" value="UniProtKB-SubCell"/>
</dbReference>
<feature type="transmembrane region" description="Helical" evidence="10">
    <location>
        <begin position="169"/>
        <end position="188"/>
    </location>
</feature>
<keyword evidence="9 10" id="KW-1208">Phospholipid metabolism</keyword>
<feature type="transmembrane region" description="Helical" evidence="10">
    <location>
        <begin position="139"/>
        <end position="157"/>
    </location>
</feature>
<evidence type="ECO:0000256" key="2">
    <source>
        <dbReference type="ARBA" id="ARBA00022516"/>
    </source>
</evidence>
<proteinExistence type="inferred from homology"/>
<evidence type="ECO:0000256" key="4">
    <source>
        <dbReference type="ARBA" id="ARBA00022692"/>
    </source>
</evidence>
<comment type="subcellular location">
    <subcellularLocation>
        <location evidence="10">Cell membrane</location>
        <topology evidence="10">Multi-pass membrane protein</topology>
    </subcellularLocation>
</comment>
<keyword evidence="2 10" id="KW-0444">Lipid biosynthesis</keyword>
<keyword evidence="1 10" id="KW-1003">Cell membrane</keyword>
<gene>
    <name evidence="10 11" type="primary">plsY</name>
    <name evidence="11" type="ORF">DRP43_01475</name>
</gene>
<dbReference type="EMBL" id="QNBD01000047">
    <property type="protein sequence ID" value="RKX72125.1"/>
    <property type="molecule type" value="Genomic_DNA"/>
</dbReference>
<feature type="transmembrane region" description="Helical" evidence="10">
    <location>
        <begin position="112"/>
        <end position="133"/>
    </location>
</feature>
<dbReference type="GO" id="GO:0008654">
    <property type="term" value="P:phospholipid biosynthetic process"/>
    <property type="evidence" value="ECO:0007669"/>
    <property type="project" value="UniProtKB-UniRule"/>
</dbReference>
<comment type="subunit">
    <text evidence="10">Probably interacts with PlsX.</text>
</comment>
<dbReference type="EC" id="2.3.1.275" evidence="10"/>
<keyword evidence="3 10" id="KW-0808">Transferase</keyword>
<evidence type="ECO:0000313" key="11">
    <source>
        <dbReference type="EMBL" id="RKX72125.1"/>
    </source>
</evidence>
<comment type="pathway">
    <text evidence="10">Lipid metabolism; phospholipid metabolism.</text>
</comment>
<keyword evidence="5 10" id="KW-1133">Transmembrane helix</keyword>
<evidence type="ECO:0000313" key="12">
    <source>
        <dbReference type="Proteomes" id="UP000271125"/>
    </source>
</evidence>
<name>A0A660SMS4_UNCT6</name>
<keyword evidence="8 10" id="KW-0594">Phospholipid biosynthesis</keyword>
<feature type="transmembrane region" description="Helical" evidence="10">
    <location>
        <begin position="82"/>
        <end position="100"/>
    </location>
</feature>
<keyword evidence="4 10" id="KW-0812">Transmembrane</keyword>
<dbReference type="NCBIfam" id="TIGR00023">
    <property type="entry name" value="glycerol-3-phosphate 1-O-acyltransferase PlsY"/>
    <property type="match status" value="1"/>
</dbReference>
<organism evidence="11 12">
    <name type="scientific">candidate division TA06 bacterium</name>
    <dbReference type="NCBI Taxonomy" id="2250710"/>
    <lineage>
        <taxon>Bacteria</taxon>
        <taxon>Bacteria division TA06</taxon>
    </lineage>
</organism>
<evidence type="ECO:0000256" key="5">
    <source>
        <dbReference type="ARBA" id="ARBA00022989"/>
    </source>
</evidence>
<evidence type="ECO:0000256" key="9">
    <source>
        <dbReference type="ARBA" id="ARBA00023264"/>
    </source>
</evidence>
<keyword evidence="6 10" id="KW-0443">Lipid metabolism</keyword>
<evidence type="ECO:0000256" key="7">
    <source>
        <dbReference type="ARBA" id="ARBA00023136"/>
    </source>
</evidence>
<comment type="caution">
    <text evidence="11">The sequence shown here is derived from an EMBL/GenBank/DDBJ whole genome shotgun (WGS) entry which is preliminary data.</text>
</comment>
<comment type="function">
    <text evidence="10">Catalyzes the transfer of an acyl group from acyl-phosphate (acyl-PO(4)) to glycerol-3-phosphate (G3P) to form lysophosphatidic acid (LPA). This enzyme utilizes acyl-phosphate as fatty acyl donor, but not acyl-CoA or acyl-ACP.</text>
</comment>
<keyword evidence="11" id="KW-0012">Acyltransferase</keyword>
<dbReference type="GO" id="GO:0043772">
    <property type="term" value="F:acyl-phosphate glycerol-3-phosphate acyltransferase activity"/>
    <property type="evidence" value="ECO:0007669"/>
    <property type="project" value="UniProtKB-UniRule"/>
</dbReference>
<dbReference type="PANTHER" id="PTHR30309">
    <property type="entry name" value="INNER MEMBRANE PROTEIN YGIH"/>
    <property type="match status" value="1"/>
</dbReference>
<accession>A0A660SMS4</accession>
<evidence type="ECO:0000256" key="10">
    <source>
        <dbReference type="HAMAP-Rule" id="MF_01043"/>
    </source>
</evidence>
<dbReference type="PANTHER" id="PTHR30309:SF0">
    <property type="entry name" value="GLYCEROL-3-PHOSPHATE ACYLTRANSFERASE-RELATED"/>
    <property type="match status" value="1"/>
</dbReference>